<comment type="caution">
    <text evidence="6">The sequence shown here is derived from an EMBL/GenBank/DDBJ whole genome shotgun (WGS) entry which is preliminary data.</text>
</comment>
<keyword evidence="2 4" id="KW-0479">Metal-binding</keyword>
<dbReference type="Gene3D" id="1.10.760.10">
    <property type="entry name" value="Cytochrome c-like domain"/>
    <property type="match status" value="2"/>
</dbReference>
<dbReference type="Pfam" id="PF13442">
    <property type="entry name" value="Cytochrome_CBB3"/>
    <property type="match status" value="1"/>
</dbReference>
<dbReference type="RefSeq" id="WP_390322580.1">
    <property type="nucleotide sequence ID" value="NZ_JBHRTP010000007.1"/>
</dbReference>
<proteinExistence type="predicted"/>
<dbReference type="PROSITE" id="PS51007">
    <property type="entry name" value="CYTC"/>
    <property type="match status" value="2"/>
</dbReference>
<organism evidence="6 7">
    <name type="scientific">Undibacterium arcticum</name>
    <dbReference type="NCBI Taxonomy" id="1762892"/>
    <lineage>
        <taxon>Bacteria</taxon>
        <taxon>Pseudomonadati</taxon>
        <taxon>Pseudomonadota</taxon>
        <taxon>Betaproteobacteria</taxon>
        <taxon>Burkholderiales</taxon>
        <taxon>Oxalobacteraceae</taxon>
        <taxon>Undibacterium</taxon>
    </lineage>
</organism>
<accession>A0ABV7EWD3</accession>
<evidence type="ECO:0000259" key="5">
    <source>
        <dbReference type="PROSITE" id="PS51007"/>
    </source>
</evidence>
<gene>
    <name evidence="6" type="ORF">ACFOFO_02865</name>
</gene>
<feature type="domain" description="Cytochrome c" evidence="5">
    <location>
        <begin position="52"/>
        <end position="151"/>
    </location>
</feature>
<dbReference type="EMBL" id="JBHRTP010000007">
    <property type="protein sequence ID" value="MFC3106910.1"/>
    <property type="molecule type" value="Genomic_DNA"/>
</dbReference>
<keyword evidence="3 4" id="KW-0408">Iron</keyword>
<evidence type="ECO:0000313" key="7">
    <source>
        <dbReference type="Proteomes" id="UP001595530"/>
    </source>
</evidence>
<evidence type="ECO:0000256" key="1">
    <source>
        <dbReference type="ARBA" id="ARBA00022617"/>
    </source>
</evidence>
<dbReference type="InterPro" id="IPR009056">
    <property type="entry name" value="Cyt_c-like_dom"/>
</dbReference>
<dbReference type="InterPro" id="IPR036909">
    <property type="entry name" value="Cyt_c-like_dom_sf"/>
</dbReference>
<dbReference type="SUPFAM" id="SSF46626">
    <property type="entry name" value="Cytochrome c"/>
    <property type="match status" value="2"/>
</dbReference>
<dbReference type="Pfam" id="PF00034">
    <property type="entry name" value="Cytochrom_C"/>
    <property type="match status" value="1"/>
</dbReference>
<dbReference type="InterPro" id="IPR051459">
    <property type="entry name" value="Cytochrome_c-type_DH"/>
</dbReference>
<evidence type="ECO:0000256" key="3">
    <source>
        <dbReference type="ARBA" id="ARBA00023004"/>
    </source>
</evidence>
<dbReference type="Proteomes" id="UP001595530">
    <property type="component" value="Unassembled WGS sequence"/>
</dbReference>
<keyword evidence="7" id="KW-1185">Reference proteome</keyword>
<evidence type="ECO:0000256" key="4">
    <source>
        <dbReference type="PROSITE-ProRule" id="PRU00433"/>
    </source>
</evidence>
<reference evidence="7" key="1">
    <citation type="journal article" date="2019" name="Int. J. Syst. Evol. Microbiol.">
        <title>The Global Catalogue of Microorganisms (GCM) 10K type strain sequencing project: providing services to taxonomists for standard genome sequencing and annotation.</title>
        <authorList>
            <consortium name="The Broad Institute Genomics Platform"/>
            <consortium name="The Broad Institute Genome Sequencing Center for Infectious Disease"/>
            <person name="Wu L."/>
            <person name="Ma J."/>
        </authorList>
    </citation>
    <scope>NUCLEOTIDE SEQUENCE [LARGE SCALE GENOMIC DNA]</scope>
    <source>
        <strain evidence="7">KCTC 42986</strain>
    </source>
</reference>
<feature type="domain" description="Cytochrome c" evidence="5">
    <location>
        <begin position="196"/>
        <end position="294"/>
    </location>
</feature>
<sequence length="297" mass="31635">MKRSVKIVSMTAVAVVLLIASAAIGANWMGERKAHRVVKLEVAPVAFVDGPDAIARGKYLYDSRGCMECHGAQGAGRVVVDDPNGMHIRSPDITTGTGGVVAGYTESDWVRTIRHGITPQGHAVFLMPSEDYNRLTDADLAALVAYVRSLPPVAGEERVIKMPLMVKALYGIGAIHDASEKIDHALPPSMPIADGPTVAHGAYVVNMCMGCHGPRLKGGKIPGTPPDWPPAANLTPGADSVLPRYGSLEQFKTMLRSGKRPDGSAVSSVMPFETLKQLNDTDIEALYAYLKAQPARS</sequence>
<name>A0ABV7EWD3_9BURK</name>
<evidence type="ECO:0000256" key="2">
    <source>
        <dbReference type="ARBA" id="ARBA00022723"/>
    </source>
</evidence>
<protein>
    <submittedName>
        <fullName evidence="6">C-type cytochrome</fullName>
    </submittedName>
</protein>
<evidence type="ECO:0000313" key="6">
    <source>
        <dbReference type="EMBL" id="MFC3106910.1"/>
    </source>
</evidence>
<keyword evidence="1 4" id="KW-0349">Heme</keyword>
<dbReference type="PANTHER" id="PTHR35008">
    <property type="entry name" value="BLL4482 PROTEIN-RELATED"/>
    <property type="match status" value="1"/>
</dbReference>
<dbReference type="PANTHER" id="PTHR35008:SF4">
    <property type="entry name" value="BLL4482 PROTEIN"/>
    <property type="match status" value="1"/>
</dbReference>